<name>A0ABW3K8L3_9BACT</name>
<accession>A0ABW3K8L3</accession>
<reference evidence="3" key="1">
    <citation type="journal article" date="2019" name="Int. J. Syst. Evol. Microbiol.">
        <title>The Global Catalogue of Microorganisms (GCM) 10K type strain sequencing project: providing services to taxonomists for standard genome sequencing and annotation.</title>
        <authorList>
            <consortium name="The Broad Institute Genomics Platform"/>
            <consortium name="The Broad Institute Genome Sequencing Center for Infectious Disease"/>
            <person name="Wu L."/>
            <person name="Ma J."/>
        </authorList>
    </citation>
    <scope>NUCLEOTIDE SEQUENCE [LARGE SCALE GENOMIC DNA]</scope>
    <source>
        <strain evidence="3">CCUG 58938</strain>
    </source>
</reference>
<keyword evidence="1" id="KW-0732">Signal</keyword>
<evidence type="ECO:0000256" key="1">
    <source>
        <dbReference type="SAM" id="SignalP"/>
    </source>
</evidence>
<evidence type="ECO:0000313" key="3">
    <source>
        <dbReference type="Proteomes" id="UP001597112"/>
    </source>
</evidence>
<feature type="chain" id="PRO_5046675720" description="Protein SirB1 N-terminal domain-containing protein" evidence="1">
    <location>
        <begin position="17"/>
        <end position="279"/>
    </location>
</feature>
<sequence length="279" mass="32556">MKGLVLIFFLPILALAQDVTFTSQPTSSLHHYLELYSTTDEQIATADELLAFVDKLSVKKNGFKTDKAFLNHLFTKTHQRFLRNYKEYSSFNELLDKGYYNCLTGTALYAILLDHFEFPYRIIETNYHIFLMVETSVGDVLLETTDPATGFTDSKSEIEKRIHVYRRNEIEKANTDKRYYHFSFDLYNDVNLDEMLGLLYYNQAIKAYNNHQWVNSIAYLEKASLQYRSPRLEEFSRIILLSLAESKLDPSLKENYIRKVQTVRKHKLDTQANATAGSF</sequence>
<comment type="caution">
    <text evidence="2">The sequence shown here is derived from an EMBL/GenBank/DDBJ whole genome shotgun (WGS) entry which is preliminary data.</text>
</comment>
<dbReference type="RefSeq" id="WP_377583546.1">
    <property type="nucleotide sequence ID" value="NZ_JBHTKA010000008.1"/>
</dbReference>
<gene>
    <name evidence="2" type="ORF">ACFQ21_24175</name>
</gene>
<protein>
    <recommendedName>
        <fullName evidence="4">Protein SirB1 N-terminal domain-containing protein</fullName>
    </recommendedName>
</protein>
<feature type="signal peptide" evidence="1">
    <location>
        <begin position="1"/>
        <end position="16"/>
    </location>
</feature>
<dbReference type="Proteomes" id="UP001597112">
    <property type="component" value="Unassembled WGS sequence"/>
</dbReference>
<proteinExistence type="predicted"/>
<evidence type="ECO:0008006" key="4">
    <source>
        <dbReference type="Google" id="ProtNLM"/>
    </source>
</evidence>
<dbReference type="EMBL" id="JBHTKA010000008">
    <property type="protein sequence ID" value="MFD1002443.1"/>
    <property type="molecule type" value="Genomic_DNA"/>
</dbReference>
<organism evidence="2 3">
    <name type="scientific">Ohtaekwangia kribbensis</name>
    <dbReference type="NCBI Taxonomy" id="688913"/>
    <lineage>
        <taxon>Bacteria</taxon>
        <taxon>Pseudomonadati</taxon>
        <taxon>Bacteroidota</taxon>
        <taxon>Cytophagia</taxon>
        <taxon>Cytophagales</taxon>
        <taxon>Fulvivirgaceae</taxon>
        <taxon>Ohtaekwangia</taxon>
    </lineage>
</organism>
<keyword evidence="3" id="KW-1185">Reference proteome</keyword>
<evidence type="ECO:0000313" key="2">
    <source>
        <dbReference type="EMBL" id="MFD1002443.1"/>
    </source>
</evidence>